<dbReference type="PANTHER" id="PTHR11240:SF22">
    <property type="entry name" value="RIBONUCLEASE T2"/>
    <property type="match status" value="1"/>
</dbReference>
<organism evidence="6 7">
    <name type="scientific">Favolaschia claudopus</name>
    <dbReference type="NCBI Taxonomy" id="2862362"/>
    <lineage>
        <taxon>Eukaryota</taxon>
        <taxon>Fungi</taxon>
        <taxon>Dikarya</taxon>
        <taxon>Basidiomycota</taxon>
        <taxon>Agaricomycotina</taxon>
        <taxon>Agaricomycetes</taxon>
        <taxon>Agaricomycetidae</taxon>
        <taxon>Agaricales</taxon>
        <taxon>Marasmiineae</taxon>
        <taxon>Mycenaceae</taxon>
        <taxon>Favolaschia</taxon>
    </lineage>
</organism>
<dbReference type="AlphaFoldDB" id="A0AAW0CGV7"/>
<feature type="compositionally biased region" description="Basic residues" evidence="3">
    <location>
        <begin position="597"/>
        <end position="607"/>
    </location>
</feature>
<dbReference type="Pfam" id="PF25488">
    <property type="entry name" value="RNaseT2L_C"/>
    <property type="match status" value="1"/>
</dbReference>
<evidence type="ECO:0000313" key="7">
    <source>
        <dbReference type="Proteomes" id="UP001362999"/>
    </source>
</evidence>
<feature type="chain" id="PRO_5043945459" evidence="4">
    <location>
        <begin position="18"/>
        <end position="620"/>
    </location>
</feature>
<evidence type="ECO:0000313" key="6">
    <source>
        <dbReference type="EMBL" id="KAK7038254.1"/>
    </source>
</evidence>
<evidence type="ECO:0000256" key="2">
    <source>
        <dbReference type="RuleBase" id="RU004328"/>
    </source>
</evidence>
<dbReference type="GO" id="GO:0033897">
    <property type="term" value="F:ribonuclease T2 activity"/>
    <property type="evidence" value="ECO:0007669"/>
    <property type="project" value="InterPro"/>
</dbReference>
<keyword evidence="7" id="KW-1185">Reference proteome</keyword>
<dbReference type="GO" id="GO:0005576">
    <property type="term" value="C:extracellular region"/>
    <property type="evidence" value="ECO:0007669"/>
    <property type="project" value="TreeGrafter"/>
</dbReference>
<evidence type="ECO:0000256" key="3">
    <source>
        <dbReference type="SAM" id="MobiDB-lite"/>
    </source>
</evidence>
<name>A0AAW0CGV7_9AGAR</name>
<protein>
    <submittedName>
        <fullName evidence="6">RNase Gf29</fullName>
    </submittedName>
</protein>
<dbReference type="PANTHER" id="PTHR11240">
    <property type="entry name" value="RIBONUCLEASE T2"/>
    <property type="match status" value="1"/>
</dbReference>
<feature type="domain" description="RNase T2-like C-terminal" evidence="5">
    <location>
        <begin position="284"/>
        <end position="363"/>
    </location>
</feature>
<sequence length="620" mass="65344">MLTVPALVSLTLAACSAASVLGPNWFGRSESLTPEISSGCSSTGTLSCGNTSAVSNLCCFEAPGFWDTSPSTGPTNSWTIHGESPVPCDTTFTENCDPSRAYTGIADLLTAQGASSTLSFMQTFWKDINGKDETFWEWSTHGTCMSTLRPTCLPSGSPKGAEAVAFFETVIKLFQTLPTFTWLSNQGITPSSSATHTLASLNAAIKAESGFTPIFGCSGSNLNSVQYYFHLRGSIIDGAFQQINQPSGESSSCPSSGIKYPLKSGSTSTTSAPGTPGLPSKATIHASSAGGLLSAGTLSTQTLATYTITGTTSSFTMTSSKGNCGISSGTFTCGSGVSSTSFSAVSSGSSLLLASGGSTSWSTYLRTQIVASFSLSLFRPLHFTSSPWPSASQFPMKIASSCPSAQITSCGNSTVVRDLCCFEAPGGLLLQTQFWDTHPATGPKDSWTIHGACNLQFAENCDPSRAYTNIAGLLSDQGADDTLDYMNTPSCLPEDSPRGAETLPTYTWLANQGITPSSTATYTLNSLNSALKSESGYYPVLDCQGHNLDSISWYFHLRGSVIDGEFVQIDAPEKGNCPSTGIIYPLKTDGGSDEPKKPKKRPSRRERRKEQNSNRDQGEL</sequence>
<gene>
    <name evidence="6" type="ORF">R3P38DRAFT_3311415</name>
</gene>
<dbReference type="InterPro" id="IPR036430">
    <property type="entry name" value="RNase_T2-like_sf"/>
</dbReference>
<dbReference type="GO" id="GO:0003723">
    <property type="term" value="F:RNA binding"/>
    <property type="evidence" value="ECO:0007669"/>
    <property type="project" value="InterPro"/>
</dbReference>
<dbReference type="EMBL" id="JAWWNJ010000017">
    <property type="protein sequence ID" value="KAK7038254.1"/>
    <property type="molecule type" value="Genomic_DNA"/>
</dbReference>
<reference evidence="6 7" key="1">
    <citation type="journal article" date="2024" name="J Genomics">
        <title>Draft genome sequencing and assembly of Favolaschia claudopus CIRM-BRFM 2984 isolated from oak limbs.</title>
        <authorList>
            <person name="Navarro D."/>
            <person name="Drula E."/>
            <person name="Chaduli D."/>
            <person name="Cazenave R."/>
            <person name="Ahrendt S."/>
            <person name="Wang J."/>
            <person name="Lipzen A."/>
            <person name="Daum C."/>
            <person name="Barry K."/>
            <person name="Grigoriev I.V."/>
            <person name="Favel A."/>
            <person name="Rosso M.N."/>
            <person name="Martin F."/>
        </authorList>
    </citation>
    <scope>NUCLEOTIDE SEQUENCE [LARGE SCALE GENOMIC DNA]</scope>
    <source>
        <strain evidence="6 7">CIRM-BRFM 2984</strain>
    </source>
</reference>
<proteinExistence type="inferred from homology"/>
<keyword evidence="4" id="KW-0732">Signal</keyword>
<dbReference type="InterPro" id="IPR057328">
    <property type="entry name" value="RNaseT2L_C"/>
</dbReference>
<feature type="signal peptide" evidence="4">
    <location>
        <begin position="1"/>
        <end position="17"/>
    </location>
</feature>
<dbReference type="Pfam" id="PF00445">
    <property type="entry name" value="Ribonuclease_T2"/>
    <property type="match status" value="2"/>
</dbReference>
<comment type="similarity">
    <text evidence="1 2">Belongs to the RNase T2 family.</text>
</comment>
<dbReference type="InterPro" id="IPR001568">
    <property type="entry name" value="RNase_T2-like"/>
</dbReference>
<feature type="region of interest" description="Disordered" evidence="3">
    <location>
        <begin position="578"/>
        <end position="620"/>
    </location>
</feature>
<dbReference type="GO" id="GO:0006401">
    <property type="term" value="P:RNA catabolic process"/>
    <property type="evidence" value="ECO:0007669"/>
    <property type="project" value="TreeGrafter"/>
</dbReference>
<dbReference type="SUPFAM" id="SSF55895">
    <property type="entry name" value="Ribonuclease Rh-like"/>
    <property type="match status" value="2"/>
</dbReference>
<accession>A0AAW0CGV7</accession>
<dbReference type="Gene3D" id="3.90.730.10">
    <property type="entry name" value="Ribonuclease T2-like"/>
    <property type="match status" value="3"/>
</dbReference>
<evidence type="ECO:0000256" key="4">
    <source>
        <dbReference type="SAM" id="SignalP"/>
    </source>
</evidence>
<dbReference type="Proteomes" id="UP001362999">
    <property type="component" value="Unassembled WGS sequence"/>
</dbReference>
<feature type="compositionally biased region" description="Basic and acidic residues" evidence="3">
    <location>
        <begin position="608"/>
        <end position="620"/>
    </location>
</feature>
<evidence type="ECO:0000259" key="5">
    <source>
        <dbReference type="Pfam" id="PF25488"/>
    </source>
</evidence>
<evidence type="ECO:0000256" key="1">
    <source>
        <dbReference type="ARBA" id="ARBA00007469"/>
    </source>
</evidence>
<comment type="caution">
    <text evidence="6">The sequence shown here is derived from an EMBL/GenBank/DDBJ whole genome shotgun (WGS) entry which is preliminary data.</text>
</comment>